<evidence type="ECO:0000313" key="3">
    <source>
        <dbReference type="Proteomes" id="UP000221101"/>
    </source>
</evidence>
<feature type="transmembrane region" description="Helical" evidence="1">
    <location>
        <begin position="100"/>
        <end position="126"/>
    </location>
</feature>
<gene>
    <name evidence="2" type="ORF">Xkoz_00611</name>
</gene>
<keyword evidence="1" id="KW-1133">Transmembrane helix</keyword>
<comment type="caution">
    <text evidence="2">The sequence shown here is derived from an EMBL/GenBank/DDBJ whole genome shotgun (WGS) entry which is preliminary data.</text>
</comment>
<feature type="transmembrane region" description="Helical" evidence="1">
    <location>
        <begin position="329"/>
        <end position="348"/>
    </location>
</feature>
<keyword evidence="1" id="KW-0472">Membrane</keyword>
<feature type="transmembrane region" description="Helical" evidence="1">
    <location>
        <begin position="218"/>
        <end position="251"/>
    </location>
</feature>
<dbReference type="EMBL" id="NJCX01000003">
    <property type="protein sequence ID" value="PHM74685.1"/>
    <property type="molecule type" value="Genomic_DNA"/>
</dbReference>
<feature type="transmembrane region" description="Helical" evidence="1">
    <location>
        <begin position="62"/>
        <end position="79"/>
    </location>
</feature>
<evidence type="ECO:0000313" key="2">
    <source>
        <dbReference type="EMBL" id="PHM74685.1"/>
    </source>
</evidence>
<proteinExistence type="predicted"/>
<organism evidence="2 3">
    <name type="scientific">Xenorhabdus kozodoii</name>
    <dbReference type="NCBI Taxonomy" id="351676"/>
    <lineage>
        <taxon>Bacteria</taxon>
        <taxon>Pseudomonadati</taxon>
        <taxon>Pseudomonadota</taxon>
        <taxon>Gammaproteobacteria</taxon>
        <taxon>Enterobacterales</taxon>
        <taxon>Morganellaceae</taxon>
        <taxon>Xenorhabdus</taxon>
    </lineage>
</organism>
<feature type="transmembrane region" description="Helical" evidence="1">
    <location>
        <begin position="181"/>
        <end position="197"/>
    </location>
</feature>
<feature type="transmembrane region" description="Helical" evidence="1">
    <location>
        <begin position="355"/>
        <end position="372"/>
    </location>
</feature>
<dbReference type="OrthoDB" id="6453304at2"/>
<protein>
    <submittedName>
        <fullName evidence="2">Uncharacterized protein</fullName>
    </submittedName>
</protein>
<dbReference type="Proteomes" id="UP000221101">
    <property type="component" value="Unassembled WGS sequence"/>
</dbReference>
<sequence>MNLLIADMLEYKCKIKQFALGNKNLLLFLCFLFIPAKASGIFYGLIHLSQYVTTQNNTIDSFYLSLIFLLVYIIFYSVQRPLFPLEYSNGFISSLVDKKTFFVCRIMFMIYSAIPISIFFFVGFLSNDSNSTLSQTTSVLFLLTSFAVIGFSLSELKLSHSITLSFLFILLSILRCNSLCNLVYTFIIFIIPFWLFTQNKKSHQENKVHLSNKFSSPYLVNLFYFLSINKIFILNIIASIVFLFFIAYIAYQQVPDNINYIVIGYLGGILYILMILFYNLIHINEKYLCHLINFISNKKLLLLNYCVCLAVFTILFVLFSLFITHSFYVVLFLYYCLISVFTALINLSKTQYTKLLTLCSIVLFSCLGGYIYA</sequence>
<dbReference type="RefSeq" id="WP_099140694.1">
    <property type="nucleotide sequence ID" value="NZ_CAWNOR010000064.1"/>
</dbReference>
<accession>A0A2D0LGC7</accession>
<dbReference type="AlphaFoldDB" id="A0A2D0LGC7"/>
<feature type="transmembrane region" description="Helical" evidence="1">
    <location>
        <begin position="257"/>
        <end position="281"/>
    </location>
</feature>
<keyword evidence="1" id="KW-0812">Transmembrane</keyword>
<reference evidence="2 3" key="1">
    <citation type="journal article" date="2017" name="Nat. Microbiol.">
        <title>Natural product diversity associated with the nematode symbionts Photorhabdus and Xenorhabdus.</title>
        <authorList>
            <person name="Tobias N.J."/>
            <person name="Wolff H."/>
            <person name="Djahanschiri B."/>
            <person name="Grundmann F."/>
            <person name="Kronenwerth M."/>
            <person name="Shi Y.M."/>
            <person name="Simonyi S."/>
            <person name="Grun P."/>
            <person name="Shapiro-Ilan D."/>
            <person name="Pidot S.J."/>
            <person name="Stinear T.P."/>
            <person name="Ebersberger I."/>
            <person name="Bode H.B."/>
        </authorList>
    </citation>
    <scope>NUCLEOTIDE SEQUENCE [LARGE SCALE GENOMIC DNA]</scope>
    <source>
        <strain evidence="2 3">DSM 17907</strain>
    </source>
</reference>
<name>A0A2D0LGC7_9GAMM</name>
<keyword evidence="3" id="KW-1185">Reference proteome</keyword>
<feature type="transmembrane region" description="Helical" evidence="1">
    <location>
        <begin position="132"/>
        <end position="151"/>
    </location>
</feature>
<feature type="transmembrane region" description="Helical" evidence="1">
    <location>
        <begin position="302"/>
        <end position="323"/>
    </location>
</feature>
<evidence type="ECO:0000256" key="1">
    <source>
        <dbReference type="SAM" id="Phobius"/>
    </source>
</evidence>